<dbReference type="Proteomes" id="UP000316855">
    <property type="component" value="Chromosome"/>
</dbReference>
<dbReference type="InterPro" id="IPR003439">
    <property type="entry name" value="ABC_transporter-like_ATP-bd"/>
</dbReference>
<keyword evidence="1" id="KW-0547">Nucleotide-binding</keyword>
<dbReference type="SMART" id="SM00382">
    <property type="entry name" value="AAA"/>
    <property type="match status" value="1"/>
</dbReference>
<keyword evidence="5" id="KW-1185">Reference proteome</keyword>
<dbReference type="InterPro" id="IPR003593">
    <property type="entry name" value="AAA+_ATPase"/>
</dbReference>
<evidence type="ECO:0000313" key="5">
    <source>
        <dbReference type="Proteomes" id="UP000316855"/>
    </source>
</evidence>
<dbReference type="Pfam" id="PF00005">
    <property type="entry name" value="ABC_tran"/>
    <property type="match status" value="1"/>
</dbReference>
<gene>
    <name evidence="4" type="primary">ybbL</name>
    <name evidence="4" type="ORF">Pan161_08510</name>
</gene>
<evidence type="ECO:0000313" key="4">
    <source>
        <dbReference type="EMBL" id="QDT89224.1"/>
    </source>
</evidence>
<dbReference type="KEGG" id="gax:Pan161_08510"/>
<protein>
    <submittedName>
        <fullName evidence="4">Putative ABC transporter ATP-binding protein YbbL</fullName>
    </submittedName>
</protein>
<reference evidence="4 5" key="1">
    <citation type="submission" date="2019-02" db="EMBL/GenBank/DDBJ databases">
        <title>Deep-cultivation of Planctomycetes and their phenomic and genomic characterization uncovers novel biology.</title>
        <authorList>
            <person name="Wiegand S."/>
            <person name="Jogler M."/>
            <person name="Boedeker C."/>
            <person name="Pinto D."/>
            <person name="Vollmers J."/>
            <person name="Rivas-Marin E."/>
            <person name="Kohn T."/>
            <person name="Peeters S.H."/>
            <person name="Heuer A."/>
            <person name="Rast P."/>
            <person name="Oberbeckmann S."/>
            <person name="Bunk B."/>
            <person name="Jeske O."/>
            <person name="Meyerdierks A."/>
            <person name="Storesund J.E."/>
            <person name="Kallscheuer N."/>
            <person name="Luecker S."/>
            <person name="Lage O.M."/>
            <person name="Pohl T."/>
            <person name="Merkel B.J."/>
            <person name="Hornburger P."/>
            <person name="Mueller R.-W."/>
            <person name="Bruemmer F."/>
            <person name="Labrenz M."/>
            <person name="Spormann A.M."/>
            <person name="Op den Camp H."/>
            <person name="Overmann J."/>
            <person name="Amann R."/>
            <person name="Jetten M.S.M."/>
            <person name="Mascher T."/>
            <person name="Medema M.H."/>
            <person name="Devos D.P."/>
            <person name="Kaster A.-K."/>
            <person name="Ovreas L."/>
            <person name="Rohde M."/>
            <person name="Galperin M.Y."/>
            <person name="Jogler C."/>
        </authorList>
    </citation>
    <scope>NUCLEOTIDE SEQUENCE [LARGE SCALE GENOMIC DNA]</scope>
    <source>
        <strain evidence="4 5">Pan161</strain>
    </source>
</reference>
<evidence type="ECO:0000259" key="3">
    <source>
        <dbReference type="PROSITE" id="PS50893"/>
    </source>
</evidence>
<dbReference type="RefSeq" id="WP_145224313.1">
    <property type="nucleotide sequence ID" value="NZ_CP036343.1"/>
</dbReference>
<organism evidence="4 5">
    <name type="scientific">Gimesia algae</name>
    <dbReference type="NCBI Taxonomy" id="2527971"/>
    <lineage>
        <taxon>Bacteria</taxon>
        <taxon>Pseudomonadati</taxon>
        <taxon>Planctomycetota</taxon>
        <taxon>Planctomycetia</taxon>
        <taxon>Planctomycetales</taxon>
        <taxon>Planctomycetaceae</taxon>
        <taxon>Gimesia</taxon>
    </lineage>
</organism>
<sequence>MADTQTSAQCLLEARQIGRQISDGHWLIRNLSLSVYPGDRIAISGPTGSGKSVFLRSLAMLDEIQEGSILFHDEPIRDKQLPEYRSRVVYLQQRPVLIEGTVESNLQFAFQFQVNQHKDHNPDSVRNFLESFGRPESFLKKKSSSLSGGEGQIVALLRALILSPQVLLLDEPTSGLDPETTQQFESIILQWIKSSEVCPAFVWITHDRSQAQRLADKVMIFPAGEVSNNVNSES</sequence>
<accession>A0A517V890</accession>
<name>A0A517V890_9PLAN</name>
<dbReference type="AlphaFoldDB" id="A0A517V890"/>
<dbReference type="GO" id="GO:0005524">
    <property type="term" value="F:ATP binding"/>
    <property type="evidence" value="ECO:0007669"/>
    <property type="project" value="UniProtKB-KW"/>
</dbReference>
<dbReference type="InterPro" id="IPR027417">
    <property type="entry name" value="P-loop_NTPase"/>
</dbReference>
<keyword evidence="2 4" id="KW-0067">ATP-binding</keyword>
<dbReference type="PANTHER" id="PTHR43119">
    <property type="entry name" value="ABC TRANSPORT PROTEIN ATP-BINDING COMPONENT-RELATED"/>
    <property type="match status" value="1"/>
</dbReference>
<dbReference type="SUPFAM" id="SSF52540">
    <property type="entry name" value="P-loop containing nucleoside triphosphate hydrolases"/>
    <property type="match status" value="1"/>
</dbReference>
<feature type="domain" description="ABC transporter" evidence="3">
    <location>
        <begin position="12"/>
        <end position="234"/>
    </location>
</feature>
<dbReference type="EMBL" id="CP036343">
    <property type="protein sequence ID" value="QDT89224.1"/>
    <property type="molecule type" value="Genomic_DNA"/>
</dbReference>
<evidence type="ECO:0000256" key="1">
    <source>
        <dbReference type="ARBA" id="ARBA00022741"/>
    </source>
</evidence>
<evidence type="ECO:0000256" key="2">
    <source>
        <dbReference type="ARBA" id="ARBA00022840"/>
    </source>
</evidence>
<dbReference type="OrthoDB" id="9785080at2"/>
<proteinExistence type="predicted"/>
<dbReference type="GO" id="GO:0016887">
    <property type="term" value="F:ATP hydrolysis activity"/>
    <property type="evidence" value="ECO:0007669"/>
    <property type="project" value="InterPro"/>
</dbReference>
<dbReference type="Gene3D" id="3.40.50.300">
    <property type="entry name" value="P-loop containing nucleotide triphosphate hydrolases"/>
    <property type="match status" value="1"/>
</dbReference>
<dbReference type="PROSITE" id="PS50893">
    <property type="entry name" value="ABC_TRANSPORTER_2"/>
    <property type="match status" value="1"/>
</dbReference>
<dbReference type="PANTHER" id="PTHR43119:SF1">
    <property type="entry name" value="ABC TRANSPORTER DOMAIN-CONTAINING PROTEIN"/>
    <property type="match status" value="1"/>
</dbReference>